<dbReference type="GO" id="GO:0006508">
    <property type="term" value="P:proteolysis"/>
    <property type="evidence" value="ECO:0007669"/>
    <property type="project" value="InterPro"/>
</dbReference>
<dbReference type="Pfam" id="PF01400">
    <property type="entry name" value="Astacin"/>
    <property type="match status" value="1"/>
</dbReference>
<sequence length="198" mass="22147">MNMNHLGEILHQLGHALGMLDEQRRPDATRTYHLHGPHLQVFWQNIPTNWKVVFQPNEAAYTGSLNDGVGDAFDGYAPYDFESIMHISPWLYGMQVYETLPASKMGSVGQRKNPSQGDILQLLDSYRCRRQVSTTTTTTTTTQMASSTTTTTSTTVAQRCIQNPDCAVNPWCNDPSYQAWCPLHHSPCPAPYCMYSGG</sequence>
<dbReference type="Gene3D" id="3.40.390.10">
    <property type="entry name" value="Collagenase (Catalytic Domain)"/>
    <property type="match status" value="1"/>
</dbReference>
<dbReference type="OrthoDB" id="415977at2759"/>
<name>A0A812JGC7_SYMPI</name>
<protein>
    <submittedName>
        <fullName evidence="2">Nas-13 protein</fullName>
    </submittedName>
</protein>
<dbReference type="Proteomes" id="UP000649617">
    <property type="component" value="Unassembled WGS sequence"/>
</dbReference>
<dbReference type="PANTHER" id="PTHR10127">
    <property type="entry name" value="DISCOIDIN, CUB, EGF, LAMININ , AND ZINC METALLOPROTEASE DOMAIN CONTAINING"/>
    <property type="match status" value="1"/>
</dbReference>
<evidence type="ECO:0000313" key="3">
    <source>
        <dbReference type="Proteomes" id="UP000649617"/>
    </source>
</evidence>
<dbReference type="AlphaFoldDB" id="A0A812JGC7"/>
<proteinExistence type="predicted"/>
<evidence type="ECO:0000259" key="1">
    <source>
        <dbReference type="Pfam" id="PF01400"/>
    </source>
</evidence>
<evidence type="ECO:0000313" key="2">
    <source>
        <dbReference type="EMBL" id="CAE7202708.1"/>
    </source>
</evidence>
<dbReference type="SUPFAM" id="SSF55486">
    <property type="entry name" value="Metalloproteases ('zincins'), catalytic domain"/>
    <property type="match status" value="1"/>
</dbReference>
<gene>
    <name evidence="2" type="primary">nas-13</name>
    <name evidence="2" type="ORF">SPIL2461_LOCUS1862</name>
</gene>
<keyword evidence="3" id="KW-1185">Reference proteome</keyword>
<dbReference type="InterPro" id="IPR001506">
    <property type="entry name" value="Peptidase_M12A"/>
</dbReference>
<organism evidence="2 3">
    <name type="scientific">Symbiodinium pilosum</name>
    <name type="common">Dinoflagellate</name>
    <dbReference type="NCBI Taxonomy" id="2952"/>
    <lineage>
        <taxon>Eukaryota</taxon>
        <taxon>Sar</taxon>
        <taxon>Alveolata</taxon>
        <taxon>Dinophyceae</taxon>
        <taxon>Suessiales</taxon>
        <taxon>Symbiodiniaceae</taxon>
        <taxon>Symbiodinium</taxon>
    </lineage>
</organism>
<dbReference type="InterPro" id="IPR024079">
    <property type="entry name" value="MetalloPept_cat_dom_sf"/>
</dbReference>
<dbReference type="GO" id="GO:0004222">
    <property type="term" value="F:metalloendopeptidase activity"/>
    <property type="evidence" value="ECO:0007669"/>
    <property type="project" value="InterPro"/>
</dbReference>
<dbReference type="EMBL" id="CAJNIZ010001913">
    <property type="protein sequence ID" value="CAE7202708.1"/>
    <property type="molecule type" value="Genomic_DNA"/>
</dbReference>
<feature type="domain" description="Peptidase M12A" evidence="1">
    <location>
        <begin position="5"/>
        <end position="126"/>
    </location>
</feature>
<dbReference type="PANTHER" id="PTHR10127:SF850">
    <property type="entry name" value="METALLOENDOPEPTIDASE"/>
    <property type="match status" value="1"/>
</dbReference>
<reference evidence="2" key="1">
    <citation type="submission" date="2021-02" db="EMBL/GenBank/DDBJ databases">
        <authorList>
            <person name="Dougan E. K."/>
            <person name="Rhodes N."/>
            <person name="Thang M."/>
            <person name="Chan C."/>
        </authorList>
    </citation>
    <scope>NUCLEOTIDE SEQUENCE</scope>
</reference>
<comment type="caution">
    <text evidence="2">The sequence shown here is derived from an EMBL/GenBank/DDBJ whole genome shotgun (WGS) entry which is preliminary data.</text>
</comment>
<accession>A0A812JGC7</accession>